<dbReference type="GO" id="GO:0016020">
    <property type="term" value="C:membrane"/>
    <property type="evidence" value="ECO:0007669"/>
    <property type="project" value="UniProtKB-SubCell"/>
</dbReference>
<evidence type="ECO:0000256" key="4">
    <source>
        <dbReference type="ARBA" id="ARBA00023136"/>
    </source>
</evidence>
<dbReference type="FunFam" id="1.20.1250.20:FF:000249">
    <property type="entry name" value="facilitated trehalose transporter Tret1"/>
    <property type="match status" value="1"/>
</dbReference>
<dbReference type="PROSITE" id="PS50850">
    <property type="entry name" value="MFS"/>
    <property type="match status" value="1"/>
</dbReference>
<feature type="transmembrane region" description="Helical" evidence="5">
    <location>
        <begin position="148"/>
        <end position="170"/>
    </location>
</feature>
<feature type="transmembrane region" description="Helical" evidence="5">
    <location>
        <begin position="383"/>
        <end position="407"/>
    </location>
</feature>
<feature type="transmembrane region" description="Helical" evidence="5">
    <location>
        <begin position="20"/>
        <end position="42"/>
    </location>
</feature>
<dbReference type="InterPro" id="IPR036259">
    <property type="entry name" value="MFS_trans_sf"/>
</dbReference>
<feature type="transmembrane region" description="Helical" evidence="5">
    <location>
        <begin position="419"/>
        <end position="443"/>
    </location>
</feature>
<organism evidence="7 8">
    <name type="scientific">Diploptera punctata</name>
    <name type="common">Pacific beetle cockroach</name>
    <dbReference type="NCBI Taxonomy" id="6984"/>
    <lineage>
        <taxon>Eukaryota</taxon>
        <taxon>Metazoa</taxon>
        <taxon>Ecdysozoa</taxon>
        <taxon>Arthropoda</taxon>
        <taxon>Hexapoda</taxon>
        <taxon>Insecta</taxon>
        <taxon>Pterygota</taxon>
        <taxon>Neoptera</taxon>
        <taxon>Polyneoptera</taxon>
        <taxon>Dictyoptera</taxon>
        <taxon>Blattodea</taxon>
        <taxon>Blaberoidea</taxon>
        <taxon>Blaberidae</taxon>
        <taxon>Diplopterinae</taxon>
        <taxon>Diploptera</taxon>
    </lineage>
</organism>
<proteinExistence type="predicted"/>
<dbReference type="InterPro" id="IPR005829">
    <property type="entry name" value="Sugar_transporter_CS"/>
</dbReference>
<comment type="caution">
    <text evidence="7">The sequence shown here is derived from an EMBL/GenBank/DDBJ whole genome shotgun (WGS) entry which is preliminary data.</text>
</comment>
<dbReference type="GO" id="GO:0022857">
    <property type="term" value="F:transmembrane transporter activity"/>
    <property type="evidence" value="ECO:0007669"/>
    <property type="project" value="InterPro"/>
</dbReference>
<evidence type="ECO:0000256" key="1">
    <source>
        <dbReference type="ARBA" id="ARBA00004141"/>
    </source>
</evidence>
<dbReference type="PANTHER" id="PTHR48021:SF32">
    <property type="entry name" value="FACILITATED TREHALOSE TRANSPORTER TRET1-2 HOMOLOG-LIKE PROTEIN"/>
    <property type="match status" value="1"/>
</dbReference>
<dbReference type="InterPro" id="IPR020846">
    <property type="entry name" value="MFS_dom"/>
</dbReference>
<dbReference type="InterPro" id="IPR050549">
    <property type="entry name" value="MFS_Trehalose_Transporter"/>
</dbReference>
<feature type="non-terminal residue" evidence="7">
    <location>
        <position position="1"/>
    </location>
</feature>
<evidence type="ECO:0000256" key="5">
    <source>
        <dbReference type="SAM" id="Phobius"/>
    </source>
</evidence>
<feature type="transmembrane region" description="Helical" evidence="5">
    <location>
        <begin position="449"/>
        <end position="470"/>
    </location>
</feature>
<comment type="subcellular location">
    <subcellularLocation>
        <location evidence="1">Membrane</location>
        <topology evidence="1">Multi-pass membrane protein</topology>
    </subcellularLocation>
</comment>
<feature type="transmembrane region" description="Helical" evidence="5">
    <location>
        <begin position="309"/>
        <end position="326"/>
    </location>
</feature>
<dbReference type="Gene3D" id="1.20.1250.20">
    <property type="entry name" value="MFS general substrate transporter like domains"/>
    <property type="match status" value="1"/>
</dbReference>
<reference evidence="7" key="1">
    <citation type="journal article" date="2023" name="IScience">
        <title>Live-bearing cockroach genome reveals convergent evolutionary mechanisms linked to viviparity in insects and beyond.</title>
        <authorList>
            <person name="Fouks B."/>
            <person name="Harrison M.C."/>
            <person name="Mikhailova A.A."/>
            <person name="Marchal E."/>
            <person name="English S."/>
            <person name="Carruthers M."/>
            <person name="Jennings E.C."/>
            <person name="Chiamaka E.L."/>
            <person name="Frigard R.A."/>
            <person name="Pippel M."/>
            <person name="Attardo G.M."/>
            <person name="Benoit J.B."/>
            <person name="Bornberg-Bauer E."/>
            <person name="Tobe S.S."/>
        </authorList>
    </citation>
    <scope>NUCLEOTIDE SEQUENCE</scope>
    <source>
        <strain evidence="7">Stay&amp;Tobe</strain>
    </source>
</reference>
<evidence type="ECO:0000313" key="7">
    <source>
        <dbReference type="EMBL" id="KAJ9593663.1"/>
    </source>
</evidence>
<sequence>CKPDIVPQRKSRWKDAIPQVVASCIAHSIVIQAGVSMAYSAVLLPQLTEPGSSPTATKDECSWIASLVTIGTLVGSMITGPLMDRFGRKTTCQLSCVPLIVAWMMVFLAHNVEMLYVGRLLAGMGGGLSTVALVYVSEVTYPTIRPMLLCLNSVFVSFGILLTCVLAQWFTWRIMAVWFASLISCTFLALWLIPESPHWLATYKHKRRDHIETSVKWLNRRPQRYQQELATLLETCQQQTDLPKPEEKFSKRFTKSFLTSSTLKPVIILIFIFLFQQLSGGYVVIFYAVHVFKMVGGTFGEGFDEYDTLVLLGLIRFTMSIISAGASRRFGRRPLSILSGLGMCISTFIVGVYLHLKPVPYDGGFTSFRNNTEVVMTPEEENWTCVVCVLLYVCFSSLGVLVIPWTLIGELLPIKIRGIGGGVMVGIAYVLMFIVVKSFPYILDITGTTGIFFIFSMMSLAGVAFVYIFLPETLGKTLKEIEDYFK</sequence>
<dbReference type="AlphaFoldDB" id="A0AAD8A9B3"/>
<evidence type="ECO:0000256" key="3">
    <source>
        <dbReference type="ARBA" id="ARBA00022989"/>
    </source>
</evidence>
<feature type="transmembrane region" description="Helical" evidence="5">
    <location>
        <begin position="116"/>
        <end position="136"/>
    </location>
</feature>
<feature type="transmembrane region" description="Helical" evidence="5">
    <location>
        <begin position="176"/>
        <end position="194"/>
    </location>
</feature>
<feature type="transmembrane region" description="Helical" evidence="5">
    <location>
        <begin position="338"/>
        <end position="356"/>
    </location>
</feature>
<dbReference type="EMBL" id="JASPKZ010003417">
    <property type="protein sequence ID" value="KAJ9593663.1"/>
    <property type="molecule type" value="Genomic_DNA"/>
</dbReference>
<dbReference type="PROSITE" id="PS00216">
    <property type="entry name" value="SUGAR_TRANSPORT_1"/>
    <property type="match status" value="1"/>
</dbReference>
<keyword evidence="8" id="KW-1185">Reference proteome</keyword>
<dbReference type="PRINTS" id="PR00171">
    <property type="entry name" value="SUGRTRNSPORT"/>
</dbReference>
<dbReference type="InterPro" id="IPR005828">
    <property type="entry name" value="MFS_sugar_transport-like"/>
</dbReference>
<feature type="transmembrane region" description="Helical" evidence="5">
    <location>
        <begin position="92"/>
        <end position="110"/>
    </location>
</feature>
<accession>A0AAD8A9B3</accession>
<evidence type="ECO:0000256" key="2">
    <source>
        <dbReference type="ARBA" id="ARBA00022692"/>
    </source>
</evidence>
<evidence type="ECO:0000313" key="8">
    <source>
        <dbReference type="Proteomes" id="UP001233999"/>
    </source>
</evidence>
<keyword evidence="2 5" id="KW-0812">Transmembrane</keyword>
<keyword evidence="3 5" id="KW-1133">Transmembrane helix</keyword>
<keyword evidence="4 5" id="KW-0472">Membrane</keyword>
<gene>
    <name evidence="7" type="ORF">L9F63_014788</name>
</gene>
<name>A0AAD8A9B3_DIPPU</name>
<feature type="domain" description="Major facilitator superfamily (MFS) profile" evidence="6">
    <location>
        <begin position="20"/>
        <end position="474"/>
    </location>
</feature>
<dbReference type="Pfam" id="PF00083">
    <property type="entry name" value="Sugar_tr"/>
    <property type="match status" value="1"/>
</dbReference>
<evidence type="ECO:0000259" key="6">
    <source>
        <dbReference type="PROSITE" id="PS50850"/>
    </source>
</evidence>
<dbReference type="SUPFAM" id="SSF103473">
    <property type="entry name" value="MFS general substrate transporter"/>
    <property type="match status" value="1"/>
</dbReference>
<feature type="transmembrane region" description="Helical" evidence="5">
    <location>
        <begin position="62"/>
        <end position="80"/>
    </location>
</feature>
<dbReference type="Proteomes" id="UP001233999">
    <property type="component" value="Unassembled WGS sequence"/>
</dbReference>
<feature type="transmembrane region" description="Helical" evidence="5">
    <location>
        <begin position="266"/>
        <end position="289"/>
    </location>
</feature>
<dbReference type="PANTHER" id="PTHR48021">
    <property type="match status" value="1"/>
</dbReference>
<reference evidence="7" key="2">
    <citation type="submission" date="2023-05" db="EMBL/GenBank/DDBJ databases">
        <authorList>
            <person name="Fouks B."/>
        </authorList>
    </citation>
    <scope>NUCLEOTIDE SEQUENCE</scope>
    <source>
        <strain evidence="7">Stay&amp;Tobe</strain>
        <tissue evidence="7">Testes</tissue>
    </source>
</reference>
<protein>
    <recommendedName>
        <fullName evidence="6">Major facilitator superfamily (MFS) profile domain-containing protein</fullName>
    </recommendedName>
</protein>
<dbReference type="InterPro" id="IPR003663">
    <property type="entry name" value="Sugar/inositol_transpt"/>
</dbReference>